<dbReference type="Pfam" id="PF00672">
    <property type="entry name" value="HAMP"/>
    <property type="match status" value="1"/>
</dbReference>
<organism evidence="9 10">
    <name type="scientific">Shewanella canadensis</name>
    <dbReference type="NCBI Taxonomy" id="271096"/>
    <lineage>
        <taxon>Bacteria</taxon>
        <taxon>Pseudomonadati</taxon>
        <taxon>Pseudomonadota</taxon>
        <taxon>Gammaproteobacteria</taxon>
        <taxon>Alteromonadales</taxon>
        <taxon>Shewanellaceae</taxon>
        <taxon>Shewanella</taxon>
    </lineage>
</organism>
<dbReference type="AlphaFoldDB" id="A0A431WRR3"/>
<dbReference type="CDD" id="cd06225">
    <property type="entry name" value="HAMP"/>
    <property type="match status" value="1"/>
</dbReference>
<dbReference type="PROSITE" id="PS50885">
    <property type="entry name" value="HAMP"/>
    <property type="match status" value="1"/>
</dbReference>
<dbReference type="Proteomes" id="UP000267448">
    <property type="component" value="Unassembled WGS sequence"/>
</dbReference>
<dbReference type="Gene3D" id="1.10.287.950">
    <property type="entry name" value="Methyl-accepting chemotaxis protein"/>
    <property type="match status" value="1"/>
</dbReference>
<keyword evidence="10" id="KW-1185">Reference proteome</keyword>
<keyword evidence="5" id="KW-0175">Coiled coil</keyword>
<evidence type="ECO:0000256" key="6">
    <source>
        <dbReference type="SAM" id="Phobius"/>
    </source>
</evidence>
<evidence type="ECO:0000313" key="9">
    <source>
        <dbReference type="EMBL" id="RTR38151.1"/>
    </source>
</evidence>
<feature type="coiled-coil region" evidence="5">
    <location>
        <begin position="381"/>
        <end position="444"/>
    </location>
</feature>
<dbReference type="GO" id="GO:0007165">
    <property type="term" value="P:signal transduction"/>
    <property type="evidence" value="ECO:0007669"/>
    <property type="project" value="UniProtKB-KW"/>
</dbReference>
<proteinExistence type="inferred from homology"/>
<evidence type="ECO:0000256" key="4">
    <source>
        <dbReference type="PROSITE-ProRule" id="PRU00284"/>
    </source>
</evidence>
<evidence type="ECO:0000256" key="1">
    <source>
        <dbReference type="ARBA" id="ARBA00004370"/>
    </source>
</evidence>
<accession>A0A431WRR3</accession>
<evidence type="ECO:0000313" key="10">
    <source>
        <dbReference type="Proteomes" id="UP000267448"/>
    </source>
</evidence>
<dbReference type="GO" id="GO:0006935">
    <property type="term" value="P:chemotaxis"/>
    <property type="evidence" value="ECO:0007669"/>
    <property type="project" value="UniProtKB-ARBA"/>
</dbReference>
<evidence type="ECO:0000256" key="2">
    <source>
        <dbReference type="ARBA" id="ARBA00023224"/>
    </source>
</evidence>
<reference evidence="9 10" key="1">
    <citation type="submission" date="2018-12" db="EMBL/GenBank/DDBJ databases">
        <authorList>
            <person name="Yu L."/>
        </authorList>
    </citation>
    <scope>NUCLEOTIDE SEQUENCE [LARGE SCALE GENOMIC DNA]</scope>
    <source>
        <strain evidence="9 10">HAW-EB2</strain>
    </source>
</reference>
<keyword evidence="6" id="KW-0812">Transmembrane</keyword>
<dbReference type="SMART" id="SM00283">
    <property type="entry name" value="MA"/>
    <property type="match status" value="1"/>
</dbReference>
<feature type="domain" description="Methyl-accepting transducer" evidence="7">
    <location>
        <begin position="405"/>
        <end position="641"/>
    </location>
</feature>
<evidence type="ECO:0000256" key="3">
    <source>
        <dbReference type="ARBA" id="ARBA00029447"/>
    </source>
</evidence>
<feature type="domain" description="HAMP" evidence="8">
    <location>
        <begin position="348"/>
        <end position="400"/>
    </location>
</feature>
<protein>
    <submittedName>
        <fullName evidence="9">Methyl-accepting chemotaxis protein</fullName>
    </submittedName>
</protein>
<feature type="transmembrane region" description="Helical" evidence="6">
    <location>
        <begin position="327"/>
        <end position="346"/>
    </location>
</feature>
<dbReference type="InterPro" id="IPR004089">
    <property type="entry name" value="MCPsignal_dom"/>
</dbReference>
<gene>
    <name evidence="9" type="ORF">EKG38_14385</name>
</gene>
<name>A0A431WRR3_9GAMM</name>
<dbReference type="SUPFAM" id="SSF58104">
    <property type="entry name" value="Methyl-accepting chemotaxis protein (MCP) signaling domain"/>
    <property type="match status" value="1"/>
</dbReference>
<feature type="transmembrane region" description="Helical" evidence="6">
    <location>
        <begin position="12"/>
        <end position="34"/>
    </location>
</feature>
<evidence type="ECO:0000259" key="7">
    <source>
        <dbReference type="PROSITE" id="PS50111"/>
    </source>
</evidence>
<keyword evidence="6" id="KW-0472">Membrane</keyword>
<keyword evidence="2 4" id="KW-0807">Transducer</keyword>
<dbReference type="OrthoDB" id="6846832at2"/>
<dbReference type="SMART" id="SM00304">
    <property type="entry name" value="HAMP"/>
    <property type="match status" value="1"/>
</dbReference>
<dbReference type="PANTHER" id="PTHR32089:SF70">
    <property type="entry name" value="ENERGY TAXIS MODULATING METHYL ACCEPTING SENSORY TRANSDUCER"/>
    <property type="match status" value="1"/>
</dbReference>
<keyword evidence="6" id="KW-1133">Transmembrane helix</keyword>
<dbReference type="RefSeq" id="WP_126520929.1">
    <property type="nucleotide sequence ID" value="NZ_RXNU01000007.1"/>
</dbReference>
<dbReference type="FunFam" id="1.10.287.950:FF:000001">
    <property type="entry name" value="Methyl-accepting chemotaxis sensory transducer"/>
    <property type="match status" value="1"/>
</dbReference>
<comment type="caution">
    <text evidence="9">The sequence shown here is derived from an EMBL/GenBank/DDBJ whole genome shotgun (WGS) entry which is preliminary data.</text>
</comment>
<evidence type="ECO:0000256" key="5">
    <source>
        <dbReference type="SAM" id="Coils"/>
    </source>
</evidence>
<sequence>MMSLQFSIRQKITFGFSAIGVLLIAGSSFFYYSLSQINLANQNVETLAVPVLKQSHALQLTLLKMVKLLAVANTHKERSELGSSQNQFIQLQTSYDEELSRLKGKVLDQSKMLNSLNQAEVEFQQFLAESKSMFEAKMAIIEARIRFQKQYKAFEESRFDASNLMLDLELISAPQEARLLEEVIGTGTRIDDMLFTMGNTMSGLTLVDIASGVTAHQEDIGFLMSNLTTNFDFLRRQAEPLNIQDVMGESSQKIDLLKHYLLQPGELYLLQHRIIAQGELALQAYSKAEQSFTASYEQLDLLANLADQRLVQLQATAKDKISAGETLAIILALVFVLMASFISIITTRAMLGPLQLVNQALGRIADGDLSQRITKQTDDEFGTLTDNINKLSQDLTQLLNEISENAHSLDGSALASSQQSQRIAAVAAEQIERVENVRVRAEQLFTSSTVVKNEADTTAENVTQASVSSREIKGIASTNSETIQNLSHGLSESVEVMSRLSHHSQNIGGILDTIVGIAEQTNLLALNAAIESARAGEHGRGFAVVADEVRTLAMRTQESTAEIQTTITALQQETESVAESISLGQSKAAECVIQSRELGLAIEHMDASLSTIEQMSKHIAQVADEQLADSQNIEVSMGETLNAANQNAQEASGVADRSAEVNELARSLTRSVKRFRL</sequence>
<dbReference type="Gene3D" id="6.10.340.10">
    <property type="match status" value="1"/>
</dbReference>
<evidence type="ECO:0000259" key="8">
    <source>
        <dbReference type="PROSITE" id="PS50885"/>
    </source>
</evidence>
<dbReference type="PANTHER" id="PTHR32089">
    <property type="entry name" value="METHYL-ACCEPTING CHEMOTAXIS PROTEIN MCPB"/>
    <property type="match status" value="1"/>
</dbReference>
<dbReference type="Pfam" id="PF00015">
    <property type="entry name" value="MCPsignal"/>
    <property type="match status" value="1"/>
</dbReference>
<dbReference type="InterPro" id="IPR003660">
    <property type="entry name" value="HAMP_dom"/>
</dbReference>
<comment type="similarity">
    <text evidence="3">Belongs to the methyl-accepting chemotaxis (MCP) protein family.</text>
</comment>
<comment type="subcellular location">
    <subcellularLocation>
        <location evidence="1">Membrane</location>
    </subcellularLocation>
</comment>
<dbReference type="PROSITE" id="PS50111">
    <property type="entry name" value="CHEMOTAXIS_TRANSDUC_2"/>
    <property type="match status" value="1"/>
</dbReference>
<dbReference type="EMBL" id="RXNU01000007">
    <property type="protein sequence ID" value="RTR38151.1"/>
    <property type="molecule type" value="Genomic_DNA"/>
</dbReference>
<dbReference type="GO" id="GO:0016020">
    <property type="term" value="C:membrane"/>
    <property type="evidence" value="ECO:0007669"/>
    <property type="project" value="UniProtKB-SubCell"/>
</dbReference>